<reference evidence="2" key="1">
    <citation type="submission" date="2020-03" db="EMBL/GenBank/DDBJ databases">
        <authorList>
            <person name="Weist P."/>
        </authorList>
    </citation>
    <scope>NUCLEOTIDE SEQUENCE</scope>
</reference>
<dbReference type="AlphaFoldDB" id="A0A9N7YC05"/>
<evidence type="ECO:0000256" key="1">
    <source>
        <dbReference type="SAM" id="MobiDB-lite"/>
    </source>
</evidence>
<protein>
    <submittedName>
        <fullName evidence="2">Uncharacterized protein</fullName>
    </submittedName>
</protein>
<comment type="caution">
    <text evidence="2">The sequence shown here is derived from an EMBL/GenBank/DDBJ whole genome shotgun (WGS) entry which is preliminary data.</text>
</comment>
<accession>A0A9N7YC05</accession>
<feature type="region of interest" description="Disordered" evidence="1">
    <location>
        <begin position="1"/>
        <end position="97"/>
    </location>
</feature>
<evidence type="ECO:0000313" key="3">
    <source>
        <dbReference type="Proteomes" id="UP001153269"/>
    </source>
</evidence>
<dbReference type="Proteomes" id="UP001153269">
    <property type="component" value="Unassembled WGS sequence"/>
</dbReference>
<gene>
    <name evidence="2" type="ORF">PLEPLA_LOCUS6630</name>
</gene>
<proteinExistence type="predicted"/>
<keyword evidence="3" id="KW-1185">Reference proteome</keyword>
<sequence>METVAALQVYPGSPFGSPRLRRSRTRHQSGGGTGQNHGNRQHENNEITRNQSTAPSKPPRKKKGEKEGNMQLYPCHRKRPGGAEGEEKSGARRIPPSAEACFSNTIEGRSCDVTAGQLRDSDAVMSPNSY</sequence>
<dbReference type="EMBL" id="CADEAL010000341">
    <property type="protein sequence ID" value="CAB1418804.1"/>
    <property type="molecule type" value="Genomic_DNA"/>
</dbReference>
<evidence type="ECO:0000313" key="2">
    <source>
        <dbReference type="EMBL" id="CAB1418804.1"/>
    </source>
</evidence>
<organism evidence="2 3">
    <name type="scientific">Pleuronectes platessa</name>
    <name type="common">European plaice</name>
    <dbReference type="NCBI Taxonomy" id="8262"/>
    <lineage>
        <taxon>Eukaryota</taxon>
        <taxon>Metazoa</taxon>
        <taxon>Chordata</taxon>
        <taxon>Craniata</taxon>
        <taxon>Vertebrata</taxon>
        <taxon>Euteleostomi</taxon>
        <taxon>Actinopterygii</taxon>
        <taxon>Neopterygii</taxon>
        <taxon>Teleostei</taxon>
        <taxon>Neoteleostei</taxon>
        <taxon>Acanthomorphata</taxon>
        <taxon>Carangaria</taxon>
        <taxon>Pleuronectiformes</taxon>
        <taxon>Pleuronectoidei</taxon>
        <taxon>Pleuronectidae</taxon>
        <taxon>Pleuronectes</taxon>
    </lineage>
</organism>
<name>A0A9N7YC05_PLEPL</name>